<protein>
    <submittedName>
        <fullName evidence="2">Uncharacterized protein</fullName>
    </submittedName>
</protein>
<evidence type="ECO:0000313" key="3">
    <source>
        <dbReference type="Proteomes" id="UP000733379"/>
    </source>
</evidence>
<name>A0ABS6AZ06_9NOCA</name>
<gene>
    <name evidence="2" type="ORF">KO481_17275</name>
</gene>
<feature type="region of interest" description="Disordered" evidence="1">
    <location>
        <begin position="1"/>
        <end position="26"/>
    </location>
</feature>
<keyword evidence="3" id="KW-1185">Reference proteome</keyword>
<comment type="caution">
    <text evidence="2">The sequence shown here is derived from an EMBL/GenBank/DDBJ whole genome shotgun (WGS) entry which is preliminary data.</text>
</comment>
<proteinExistence type="predicted"/>
<dbReference type="RefSeq" id="WP_215918179.1">
    <property type="nucleotide sequence ID" value="NZ_JAHKNI010000005.1"/>
</dbReference>
<accession>A0ABS6AZ06</accession>
<evidence type="ECO:0000256" key="1">
    <source>
        <dbReference type="SAM" id="MobiDB-lite"/>
    </source>
</evidence>
<dbReference type="EMBL" id="JAHKNI010000005">
    <property type="protein sequence ID" value="MBU3063274.1"/>
    <property type="molecule type" value="Genomic_DNA"/>
</dbReference>
<organism evidence="2 3">
    <name type="scientific">Nocardia albiluteola</name>
    <dbReference type="NCBI Taxonomy" id="2842303"/>
    <lineage>
        <taxon>Bacteria</taxon>
        <taxon>Bacillati</taxon>
        <taxon>Actinomycetota</taxon>
        <taxon>Actinomycetes</taxon>
        <taxon>Mycobacteriales</taxon>
        <taxon>Nocardiaceae</taxon>
        <taxon>Nocardia</taxon>
    </lineage>
</organism>
<evidence type="ECO:0000313" key="2">
    <source>
        <dbReference type="EMBL" id="MBU3063274.1"/>
    </source>
</evidence>
<feature type="region of interest" description="Disordered" evidence="1">
    <location>
        <begin position="280"/>
        <end position="304"/>
    </location>
</feature>
<sequence length="464" mass="49426">MRQSSEHGHPAVSERASGGPARLRRQPASDLPHWIDYAEFGERFVAQAVTPARIEAAVSGMAGQGIALGPFSIGPAGLAGFVAEGSVGKPHIVRSGPHVTFEVSLPVTLHLTVTLGGQRLRLEAVVEIDLTLHARTADPLLIVIDIPPLRTRDVSFVLRAQAIGSAIELLLDPIATLVQREVANRVNAMLADRAAVRARVFDVEAILNRERSPHRSRDRFEWIGYDEFGHRFFPRIVTVDRVREVAETLAGRDIAVGPIRTGPRRMASVDVRGVVGTPILAERPAPGEPEPSADTSRAVDPAEAAGRAAEVMAASEAMSITEVGSITGTVAGPVVARPEAPGAGGAQEPAAPDPVMFDLVVPVTLDITVAVLGVHHYRADVEVPLVLVARAADPLLIVIDVAPPHARDVVVRLQPDRWRAKALGSLGGIQHQIAAQVARFVRKELADPSIRTINVGERITAAMS</sequence>
<dbReference type="Proteomes" id="UP000733379">
    <property type="component" value="Unassembled WGS sequence"/>
</dbReference>
<reference evidence="2 3" key="1">
    <citation type="submission" date="2021-06" db="EMBL/GenBank/DDBJ databases">
        <title>Actinomycetes sequencing.</title>
        <authorList>
            <person name="Shan Q."/>
        </authorList>
    </citation>
    <scope>NUCLEOTIDE SEQUENCE [LARGE SCALE GENOMIC DNA]</scope>
    <source>
        <strain evidence="2 3">NEAU-G5</strain>
    </source>
</reference>